<name>A0A518D5Y3_9BACT</name>
<dbReference type="PANTHER" id="PTHR43738">
    <property type="entry name" value="ABC TRANSPORTER, MEMBRANE PROTEIN"/>
    <property type="match status" value="1"/>
</dbReference>
<dbReference type="Proteomes" id="UP000317429">
    <property type="component" value="Chromosome"/>
</dbReference>
<dbReference type="InterPro" id="IPR025857">
    <property type="entry name" value="MacB_PCD"/>
</dbReference>
<feature type="domain" description="MacB-like periplasmic core" evidence="8">
    <location>
        <begin position="18"/>
        <end position="221"/>
    </location>
</feature>
<evidence type="ECO:0000256" key="3">
    <source>
        <dbReference type="ARBA" id="ARBA00022692"/>
    </source>
</evidence>
<keyword evidence="9" id="KW-0067">ATP-binding</keyword>
<dbReference type="KEGG" id="pnd:Pla175_02360"/>
<organism evidence="9 10">
    <name type="scientific">Pirellulimonas nuda</name>
    <dbReference type="NCBI Taxonomy" id="2528009"/>
    <lineage>
        <taxon>Bacteria</taxon>
        <taxon>Pseudomonadati</taxon>
        <taxon>Planctomycetota</taxon>
        <taxon>Planctomycetia</taxon>
        <taxon>Pirellulales</taxon>
        <taxon>Lacipirellulaceae</taxon>
        <taxon>Pirellulimonas</taxon>
    </lineage>
</organism>
<dbReference type="AlphaFoldDB" id="A0A518D5Y3"/>
<dbReference type="GO" id="GO:0005524">
    <property type="term" value="F:ATP binding"/>
    <property type="evidence" value="ECO:0007669"/>
    <property type="project" value="UniProtKB-KW"/>
</dbReference>
<gene>
    <name evidence="9" type="primary">macB_1</name>
    <name evidence="9" type="ORF">Pla175_02360</name>
</gene>
<keyword evidence="2" id="KW-1003">Cell membrane</keyword>
<keyword evidence="10" id="KW-1185">Reference proteome</keyword>
<dbReference type="InterPro" id="IPR003838">
    <property type="entry name" value="ABC3_permease_C"/>
</dbReference>
<evidence type="ECO:0000256" key="6">
    <source>
        <dbReference type="SAM" id="Phobius"/>
    </source>
</evidence>
<dbReference type="EC" id="3.6.3.-" evidence="9"/>
<evidence type="ECO:0000313" key="10">
    <source>
        <dbReference type="Proteomes" id="UP000317429"/>
    </source>
</evidence>
<keyword evidence="9" id="KW-0378">Hydrolase</keyword>
<evidence type="ECO:0000256" key="4">
    <source>
        <dbReference type="ARBA" id="ARBA00022989"/>
    </source>
</evidence>
<dbReference type="Pfam" id="PF12704">
    <property type="entry name" value="MacB_PCD"/>
    <property type="match status" value="1"/>
</dbReference>
<feature type="domain" description="ABC3 transporter permease C-terminal" evidence="7">
    <location>
        <begin position="258"/>
        <end position="374"/>
    </location>
</feature>
<evidence type="ECO:0000256" key="1">
    <source>
        <dbReference type="ARBA" id="ARBA00004651"/>
    </source>
</evidence>
<comment type="subcellular location">
    <subcellularLocation>
        <location evidence="1">Cell membrane</location>
        <topology evidence="1">Multi-pass membrane protein</topology>
    </subcellularLocation>
</comment>
<dbReference type="EMBL" id="CP036291">
    <property type="protein sequence ID" value="QDU86882.1"/>
    <property type="molecule type" value="Genomic_DNA"/>
</dbReference>
<reference evidence="9 10" key="1">
    <citation type="submission" date="2019-02" db="EMBL/GenBank/DDBJ databases">
        <title>Deep-cultivation of Planctomycetes and their phenomic and genomic characterization uncovers novel biology.</title>
        <authorList>
            <person name="Wiegand S."/>
            <person name="Jogler M."/>
            <person name="Boedeker C."/>
            <person name="Pinto D."/>
            <person name="Vollmers J."/>
            <person name="Rivas-Marin E."/>
            <person name="Kohn T."/>
            <person name="Peeters S.H."/>
            <person name="Heuer A."/>
            <person name="Rast P."/>
            <person name="Oberbeckmann S."/>
            <person name="Bunk B."/>
            <person name="Jeske O."/>
            <person name="Meyerdierks A."/>
            <person name="Storesund J.E."/>
            <person name="Kallscheuer N."/>
            <person name="Luecker S."/>
            <person name="Lage O.M."/>
            <person name="Pohl T."/>
            <person name="Merkel B.J."/>
            <person name="Hornburger P."/>
            <person name="Mueller R.-W."/>
            <person name="Bruemmer F."/>
            <person name="Labrenz M."/>
            <person name="Spormann A.M."/>
            <person name="Op den Camp H."/>
            <person name="Overmann J."/>
            <person name="Amann R."/>
            <person name="Jetten M.S.M."/>
            <person name="Mascher T."/>
            <person name="Medema M.H."/>
            <person name="Devos D.P."/>
            <person name="Kaster A.-K."/>
            <person name="Ovreas L."/>
            <person name="Rohde M."/>
            <person name="Galperin M.Y."/>
            <person name="Jogler C."/>
        </authorList>
    </citation>
    <scope>NUCLEOTIDE SEQUENCE [LARGE SCALE GENOMIC DNA]</scope>
    <source>
        <strain evidence="9 10">Pla175</strain>
    </source>
</reference>
<feature type="transmembrane region" description="Helical" evidence="6">
    <location>
        <begin position="299"/>
        <end position="325"/>
    </location>
</feature>
<evidence type="ECO:0000256" key="2">
    <source>
        <dbReference type="ARBA" id="ARBA00022475"/>
    </source>
</evidence>
<accession>A0A518D5Y3</accession>
<keyword evidence="3 6" id="KW-0812">Transmembrane</keyword>
<evidence type="ECO:0000313" key="9">
    <source>
        <dbReference type="EMBL" id="QDU86882.1"/>
    </source>
</evidence>
<feature type="transmembrane region" description="Helical" evidence="6">
    <location>
        <begin position="254"/>
        <end position="279"/>
    </location>
</feature>
<dbReference type="InterPro" id="IPR051125">
    <property type="entry name" value="ABC-4/HrtB_transporter"/>
</dbReference>
<keyword evidence="4 6" id="KW-1133">Transmembrane helix</keyword>
<evidence type="ECO:0000259" key="7">
    <source>
        <dbReference type="Pfam" id="PF02687"/>
    </source>
</evidence>
<dbReference type="Pfam" id="PF02687">
    <property type="entry name" value="FtsX"/>
    <property type="match status" value="1"/>
</dbReference>
<dbReference type="GO" id="GO:0005886">
    <property type="term" value="C:plasma membrane"/>
    <property type="evidence" value="ECO:0007669"/>
    <property type="project" value="UniProtKB-SubCell"/>
</dbReference>
<dbReference type="OrthoDB" id="9775474at2"/>
<feature type="transmembrane region" description="Helical" evidence="6">
    <location>
        <begin position="346"/>
        <end position="367"/>
    </location>
</feature>
<keyword evidence="5 6" id="KW-0472">Membrane</keyword>
<evidence type="ECO:0000259" key="8">
    <source>
        <dbReference type="Pfam" id="PF12704"/>
    </source>
</evidence>
<evidence type="ECO:0000256" key="5">
    <source>
        <dbReference type="ARBA" id="ARBA00023136"/>
    </source>
</evidence>
<dbReference type="GO" id="GO:0016787">
    <property type="term" value="F:hydrolase activity"/>
    <property type="evidence" value="ECO:0007669"/>
    <property type="project" value="UniProtKB-KW"/>
</dbReference>
<proteinExistence type="predicted"/>
<dbReference type="PANTHER" id="PTHR43738:SF3">
    <property type="entry name" value="ABC TRANSPORTER PERMEASE"/>
    <property type="match status" value="1"/>
</dbReference>
<sequence>MRFSRLIWANIFNRPVRSLLTISGVAVAVGAVVALVGIASGFERSLRDVYESRGVDLIVLQSGKLQQVSSVLPQSIGEELARVEGVDSVAAMLMDVVALGGDNFGVPVLGLSPDEFILQQFKVTSGKRLRSDGRREVLVGHALAEGLKLAVGDPIDVIDGETFTVAGVCESTNVNENGAIIMALADLQELMLREGEVTLFGVHAGKTDPHSIQQLRERITAEDGALAAAGSKLSVSDSQQFAAHSAEMRIAKSLAWLTSTVALIVGAVGILNTMLMAVFERTGELAMMRAVGWRRSRVMSLVLAEAVGMAAAGAVVGSLGGVLITRLLALTPAGARIISGQIAPEVILQGFAVAFVLGVIGGAYPAYRAARMEPIDGLRHD</sequence>
<feature type="transmembrane region" description="Helical" evidence="6">
    <location>
        <begin position="20"/>
        <end position="42"/>
    </location>
</feature>
<keyword evidence="9" id="KW-0547">Nucleotide-binding</keyword>
<protein>
    <submittedName>
        <fullName evidence="9">Macrolide export ATP-binding/permease protein MacB</fullName>
        <ecNumber evidence="9">3.6.3.-</ecNumber>
    </submittedName>
</protein>
<dbReference type="RefSeq" id="WP_145280506.1">
    <property type="nucleotide sequence ID" value="NZ_CP036291.1"/>
</dbReference>